<dbReference type="AlphaFoldDB" id="A0A5A7Q2T1"/>
<reference evidence="2" key="1">
    <citation type="journal article" date="2019" name="Curr. Biol.">
        <title>Genome Sequence of Striga asiatica Provides Insight into the Evolution of Plant Parasitism.</title>
        <authorList>
            <person name="Yoshida S."/>
            <person name="Kim S."/>
            <person name="Wafula E.K."/>
            <person name="Tanskanen J."/>
            <person name="Kim Y.M."/>
            <person name="Honaas L."/>
            <person name="Yang Z."/>
            <person name="Spallek T."/>
            <person name="Conn C.E."/>
            <person name="Ichihashi Y."/>
            <person name="Cheong K."/>
            <person name="Cui S."/>
            <person name="Der J.P."/>
            <person name="Gundlach H."/>
            <person name="Jiao Y."/>
            <person name="Hori C."/>
            <person name="Ishida J.K."/>
            <person name="Kasahara H."/>
            <person name="Kiba T."/>
            <person name="Kim M.S."/>
            <person name="Koo N."/>
            <person name="Laohavisit A."/>
            <person name="Lee Y.H."/>
            <person name="Lumba S."/>
            <person name="McCourt P."/>
            <person name="Mortimer J.C."/>
            <person name="Mutuku J.M."/>
            <person name="Nomura T."/>
            <person name="Sasaki-Sekimoto Y."/>
            <person name="Seto Y."/>
            <person name="Wang Y."/>
            <person name="Wakatake T."/>
            <person name="Sakakibara H."/>
            <person name="Demura T."/>
            <person name="Yamaguchi S."/>
            <person name="Yoneyama K."/>
            <person name="Manabe R.I."/>
            <person name="Nelson D.C."/>
            <person name="Schulman A.H."/>
            <person name="Timko M.P."/>
            <person name="dePamphilis C.W."/>
            <person name="Choi D."/>
            <person name="Shirasu K."/>
        </authorList>
    </citation>
    <scope>NUCLEOTIDE SEQUENCE [LARGE SCALE GENOMIC DNA]</scope>
    <source>
        <strain evidence="2">cv. UVA1</strain>
    </source>
</reference>
<proteinExistence type="predicted"/>
<feature type="non-terminal residue" evidence="1">
    <location>
        <position position="210"/>
    </location>
</feature>
<evidence type="ECO:0000313" key="1">
    <source>
        <dbReference type="EMBL" id="GER39465.1"/>
    </source>
</evidence>
<evidence type="ECO:0000313" key="2">
    <source>
        <dbReference type="Proteomes" id="UP000325081"/>
    </source>
</evidence>
<sequence>MAHYHLLAKQLSGHPSPIPPAVQGLNMNQVYQVRDNPSPVGSVPAAFCRLLQNPIVAQITQSLLSNPRYMEQVTWRPEQWPNSRWISNDNQTLQEAQISLPKVLQQHVEGSDQRQPERLQDRKGCKMASMTMFHRARPLRIDVFFTRSNLKNCLSIEGKLLKDESKEDEKLLMVMVRKMRGNKEEHEENEEEGGDKWEHVDHWSNIILKH</sequence>
<dbReference type="EMBL" id="BKCP01005661">
    <property type="protein sequence ID" value="GER39465.1"/>
    <property type="molecule type" value="Genomic_DNA"/>
</dbReference>
<keyword evidence="2" id="KW-1185">Reference proteome</keyword>
<gene>
    <name evidence="1" type="ORF">STAS_16080</name>
</gene>
<dbReference type="Proteomes" id="UP000325081">
    <property type="component" value="Unassembled WGS sequence"/>
</dbReference>
<organism evidence="1 2">
    <name type="scientific">Striga asiatica</name>
    <name type="common">Asiatic witchweed</name>
    <name type="synonym">Buchnera asiatica</name>
    <dbReference type="NCBI Taxonomy" id="4170"/>
    <lineage>
        <taxon>Eukaryota</taxon>
        <taxon>Viridiplantae</taxon>
        <taxon>Streptophyta</taxon>
        <taxon>Embryophyta</taxon>
        <taxon>Tracheophyta</taxon>
        <taxon>Spermatophyta</taxon>
        <taxon>Magnoliopsida</taxon>
        <taxon>eudicotyledons</taxon>
        <taxon>Gunneridae</taxon>
        <taxon>Pentapetalae</taxon>
        <taxon>asterids</taxon>
        <taxon>lamiids</taxon>
        <taxon>Lamiales</taxon>
        <taxon>Orobanchaceae</taxon>
        <taxon>Buchnereae</taxon>
        <taxon>Striga</taxon>
    </lineage>
</organism>
<protein>
    <submittedName>
        <fullName evidence="1">Ubiquitin family protein</fullName>
    </submittedName>
</protein>
<comment type="caution">
    <text evidence="1">The sequence shown here is derived from an EMBL/GenBank/DDBJ whole genome shotgun (WGS) entry which is preliminary data.</text>
</comment>
<accession>A0A5A7Q2T1</accession>
<name>A0A5A7Q2T1_STRAF</name>